<evidence type="ECO:0000256" key="2">
    <source>
        <dbReference type="ARBA" id="ARBA00023163"/>
    </source>
</evidence>
<dbReference type="InterPro" id="IPR025996">
    <property type="entry name" value="MT1864/Rv1816-like_C"/>
</dbReference>
<dbReference type="Pfam" id="PF13305">
    <property type="entry name" value="TetR_C_33"/>
    <property type="match status" value="1"/>
</dbReference>
<dbReference type="SUPFAM" id="SSF48498">
    <property type="entry name" value="Tetracyclin repressor-like, C-terminal domain"/>
    <property type="match status" value="1"/>
</dbReference>
<dbReference type="InterPro" id="IPR009057">
    <property type="entry name" value="Homeodomain-like_sf"/>
</dbReference>
<dbReference type="SUPFAM" id="SSF46689">
    <property type="entry name" value="Homeodomain-like"/>
    <property type="match status" value="1"/>
</dbReference>
<dbReference type="Proteomes" id="UP000221394">
    <property type="component" value="Unassembled WGS sequence"/>
</dbReference>
<keyword evidence="2" id="KW-0804">Transcription</keyword>
<organism evidence="4 5">
    <name type="scientific">Flavimobilis soli</name>
    <dbReference type="NCBI Taxonomy" id="442709"/>
    <lineage>
        <taxon>Bacteria</taxon>
        <taxon>Bacillati</taxon>
        <taxon>Actinomycetota</taxon>
        <taxon>Actinomycetes</taxon>
        <taxon>Micrococcales</taxon>
        <taxon>Jonesiaceae</taxon>
        <taxon>Flavimobilis</taxon>
    </lineage>
</organism>
<dbReference type="OrthoDB" id="8222629at2"/>
<evidence type="ECO:0000313" key="4">
    <source>
        <dbReference type="EMBL" id="PFG36979.1"/>
    </source>
</evidence>
<dbReference type="RefSeq" id="WP_098458093.1">
    <property type="nucleotide sequence ID" value="NZ_PDJH01000001.1"/>
</dbReference>
<evidence type="ECO:0000256" key="1">
    <source>
        <dbReference type="ARBA" id="ARBA00023015"/>
    </source>
</evidence>
<reference evidence="4 5" key="1">
    <citation type="submission" date="2017-10" db="EMBL/GenBank/DDBJ databases">
        <title>Sequencing the genomes of 1000 actinobacteria strains.</title>
        <authorList>
            <person name="Klenk H.-P."/>
        </authorList>
    </citation>
    <scope>NUCLEOTIDE SEQUENCE [LARGE SCALE GENOMIC DNA]</scope>
    <source>
        <strain evidence="4 5">DSM 21574</strain>
    </source>
</reference>
<feature type="domain" description="HTH-type transcriptional regulator MT1864/Rv1816-like C-terminal" evidence="3">
    <location>
        <begin position="97"/>
        <end position="200"/>
    </location>
</feature>
<accession>A0A2A9EFH1</accession>
<gene>
    <name evidence="4" type="ORF">ATL41_1723</name>
</gene>
<proteinExistence type="predicted"/>
<dbReference type="Gene3D" id="1.10.357.10">
    <property type="entry name" value="Tetracycline Repressor, domain 2"/>
    <property type="match status" value="1"/>
</dbReference>
<dbReference type="InterPro" id="IPR036271">
    <property type="entry name" value="Tet_transcr_reg_TetR-rel_C_sf"/>
</dbReference>
<dbReference type="EMBL" id="PDJH01000001">
    <property type="protein sequence ID" value="PFG36979.1"/>
    <property type="molecule type" value="Genomic_DNA"/>
</dbReference>
<comment type="caution">
    <text evidence="4">The sequence shown here is derived from an EMBL/GenBank/DDBJ whole genome shotgun (WGS) entry which is preliminary data.</text>
</comment>
<evidence type="ECO:0000259" key="3">
    <source>
        <dbReference type="Pfam" id="PF13305"/>
    </source>
</evidence>
<evidence type="ECO:0000313" key="5">
    <source>
        <dbReference type="Proteomes" id="UP000221394"/>
    </source>
</evidence>
<name>A0A2A9EFH1_9MICO</name>
<sequence>MSGPSTGARRGWKHDPAADEIRAAAADIVVAAGDTAALTHDALADRTGLDPEIIRLYHADIDALLHDLLRAAYQRLLERMDLEVSLLAPGATALDELKALAVGYVTWAVEDPCGYALAYGVRNEKELGLAGLDDGASPAAQALDTVIAGVALCRPDVTPDVARELAVGLWLALHGFIRIRADRPLVVLPPTTHLIHTIVDVFAVVPGPGPGLRLVK</sequence>
<keyword evidence="1" id="KW-0805">Transcription regulation</keyword>
<dbReference type="AlphaFoldDB" id="A0A2A9EFH1"/>
<keyword evidence="5" id="KW-1185">Reference proteome</keyword>
<protein>
    <submittedName>
        <fullName evidence="4">WHG domain-containing protein</fullName>
    </submittedName>
</protein>